<keyword evidence="4" id="KW-1185">Reference proteome</keyword>
<dbReference type="OrthoDB" id="2356897at2"/>
<dbReference type="NCBIfam" id="NF041438">
    <property type="entry name" value="SepM_fam_S16"/>
    <property type="match status" value="1"/>
</dbReference>
<dbReference type="Proteomes" id="UP000286848">
    <property type="component" value="Unassembled WGS sequence"/>
</dbReference>
<accession>A0A401IQX1</accession>
<dbReference type="GO" id="GO:0004176">
    <property type="term" value="F:ATP-dependent peptidase activity"/>
    <property type="evidence" value="ECO:0007669"/>
    <property type="project" value="UniProtKB-UniRule"/>
</dbReference>
<dbReference type="InterPro" id="IPR014721">
    <property type="entry name" value="Ribsml_uS5_D2-typ_fold_subgr"/>
</dbReference>
<dbReference type="GO" id="GO:0030163">
    <property type="term" value="P:protein catabolic process"/>
    <property type="evidence" value="ECO:0007669"/>
    <property type="project" value="InterPro"/>
</dbReference>
<evidence type="ECO:0000256" key="1">
    <source>
        <dbReference type="PROSITE-ProRule" id="PRU01122"/>
    </source>
</evidence>
<comment type="caution">
    <text evidence="3">The sequence shown here is derived from an EMBL/GenBank/DDBJ whole genome shotgun (WGS) entry which is preliminary data.</text>
</comment>
<dbReference type="Pfam" id="PF05362">
    <property type="entry name" value="Lon_C"/>
    <property type="match status" value="1"/>
</dbReference>
<protein>
    <recommendedName>
        <fullName evidence="1">endopeptidase La</fullName>
        <ecNumber evidence="1">3.4.21.53</ecNumber>
    </recommendedName>
</protein>
<feature type="active site" evidence="1">
    <location>
        <position position="278"/>
    </location>
</feature>
<dbReference type="GO" id="GO:0005524">
    <property type="term" value="F:ATP binding"/>
    <property type="evidence" value="ECO:0007669"/>
    <property type="project" value="InterPro"/>
</dbReference>
<feature type="active site" evidence="1">
    <location>
        <position position="233"/>
    </location>
</feature>
<dbReference type="PROSITE" id="PS51786">
    <property type="entry name" value="LON_PROTEOLYTIC"/>
    <property type="match status" value="1"/>
</dbReference>
<organism evidence="3 4">
    <name type="scientific">Ligilactobacillus salitolerans</name>
    <dbReference type="NCBI Taxonomy" id="1808352"/>
    <lineage>
        <taxon>Bacteria</taxon>
        <taxon>Bacillati</taxon>
        <taxon>Bacillota</taxon>
        <taxon>Bacilli</taxon>
        <taxon>Lactobacillales</taxon>
        <taxon>Lactobacillaceae</taxon>
        <taxon>Ligilactobacillus</taxon>
    </lineage>
</organism>
<comment type="similarity">
    <text evidence="1">Belongs to the peptidase S16 family.</text>
</comment>
<keyword evidence="1" id="KW-0645">Protease</keyword>
<dbReference type="SUPFAM" id="SSF50156">
    <property type="entry name" value="PDZ domain-like"/>
    <property type="match status" value="1"/>
</dbReference>
<keyword evidence="1" id="KW-0378">Hydrolase</keyword>
<dbReference type="InterPro" id="IPR027065">
    <property type="entry name" value="Lon_Prtase"/>
</dbReference>
<comment type="catalytic activity">
    <reaction evidence="1">
        <text>Hydrolysis of proteins in presence of ATP.</text>
        <dbReference type="EC" id="3.4.21.53"/>
    </reaction>
</comment>
<dbReference type="Pfam" id="PF13180">
    <property type="entry name" value="PDZ_2"/>
    <property type="match status" value="1"/>
</dbReference>
<dbReference type="InterPro" id="IPR008269">
    <property type="entry name" value="Lon_proteolytic"/>
</dbReference>
<feature type="domain" description="Lon proteolytic" evidence="2">
    <location>
        <begin position="229"/>
        <end position="336"/>
    </location>
</feature>
<gene>
    <name evidence="3" type="ORF">LFYK43_03720</name>
</gene>
<reference evidence="3 4" key="1">
    <citation type="journal article" date="2019" name="Int. J. Syst. Evol. Microbiol.">
        <title>Lactobacillus salitolerans sp. nov., a novel lactic acid bacterium isolated from spent mushroom substrates.</title>
        <authorList>
            <person name="Tohno M."/>
            <person name="Tanizawa Y."/>
            <person name="Kojima Y."/>
            <person name="Sakamoto M."/>
            <person name="Nakamura Y."/>
            <person name="Ohkuma M."/>
            <person name="Kobayashi H."/>
        </authorList>
    </citation>
    <scope>NUCLEOTIDE SEQUENCE [LARGE SCALE GENOMIC DNA]</scope>
    <source>
        <strain evidence="3 4">YK43</strain>
    </source>
</reference>
<proteinExistence type="inferred from homology"/>
<dbReference type="GO" id="GO:0004252">
    <property type="term" value="F:serine-type endopeptidase activity"/>
    <property type="evidence" value="ECO:0007669"/>
    <property type="project" value="UniProtKB-UniRule"/>
</dbReference>
<dbReference type="SUPFAM" id="SSF54211">
    <property type="entry name" value="Ribosomal protein S5 domain 2-like"/>
    <property type="match status" value="1"/>
</dbReference>
<dbReference type="PANTHER" id="PTHR10046">
    <property type="entry name" value="ATP DEPENDENT LON PROTEASE FAMILY MEMBER"/>
    <property type="match status" value="1"/>
</dbReference>
<evidence type="ECO:0000313" key="4">
    <source>
        <dbReference type="Proteomes" id="UP000286848"/>
    </source>
</evidence>
<dbReference type="InterPro" id="IPR001478">
    <property type="entry name" value="PDZ"/>
</dbReference>
<sequence length="337" mass="37198">MKKIIRKLWPVFAVVLIIAFAFLPLPVYLESPGAAKDVSAYVRVSEKKDEQAGKLMLVYINESKATPLTWLLSFTDHYTKRVSAREELGSYNDRQMAKISQYDMQASVAEAKYRSSKLAHYPAQRNYIGLYVLSVLHQSNFARQLKIGDVITSVNGRTYQSSASYIKAIAKLPLKKQVTINFLRGNKVKQATGKLIKLPGVDRNGLGITLADRVTTKSSVPIKVNMQGIGGPSAGMMLTLQMYSQLSGDHFFKDRKIAGTGTMEGDGSIGQIGGISQKVVAAKRAHADIFLAPHDPRLKKSDNYWQAAAVAKKLKTKMKVVPVKNIDQAISYLKSSD</sequence>
<dbReference type="GO" id="GO:0006508">
    <property type="term" value="P:proteolysis"/>
    <property type="evidence" value="ECO:0007669"/>
    <property type="project" value="UniProtKB-KW"/>
</dbReference>
<dbReference type="Gene3D" id="3.30.230.10">
    <property type="match status" value="1"/>
</dbReference>
<evidence type="ECO:0000259" key="2">
    <source>
        <dbReference type="PROSITE" id="PS51786"/>
    </source>
</evidence>
<name>A0A401IQX1_9LACO</name>
<keyword evidence="1" id="KW-0720">Serine protease</keyword>
<dbReference type="RefSeq" id="WP_124974853.1">
    <property type="nucleotide sequence ID" value="NZ_BFFP01000004.1"/>
</dbReference>
<dbReference type="InterPro" id="IPR036034">
    <property type="entry name" value="PDZ_sf"/>
</dbReference>
<dbReference type="InterPro" id="IPR020568">
    <property type="entry name" value="Ribosomal_Su5_D2-typ_SF"/>
</dbReference>
<dbReference type="AlphaFoldDB" id="A0A401IQX1"/>
<dbReference type="EMBL" id="BFFP01000004">
    <property type="protein sequence ID" value="GBG93913.1"/>
    <property type="molecule type" value="Genomic_DNA"/>
</dbReference>
<evidence type="ECO:0000313" key="3">
    <source>
        <dbReference type="EMBL" id="GBG93913.1"/>
    </source>
</evidence>
<dbReference type="EC" id="3.4.21.53" evidence="1"/>